<dbReference type="InterPro" id="IPR012337">
    <property type="entry name" value="RNaseH-like_sf"/>
</dbReference>
<evidence type="ECO:0000313" key="4">
    <source>
        <dbReference type="EMBL" id="KAJ8936808.1"/>
    </source>
</evidence>
<feature type="region of interest" description="Disordered" evidence="2">
    <location>
        <begin position="328"/>
        <end position="355"/>
    </location>
</feature>
<keyword evidence="5" id="KW-1185">Reference proteome</keyword>
<dbReference type="GO" id="GO:0015074">
    <property type="term" value="P:DNA integration"/>
    <property type="evidence" value="ECO:0007669"/>
    <property type="project" value="InterPro"/>
</dbReference>
<comment type="caution">
    <text evidence="4">The sequence shown here is derived from an EMBL/GenBank/DDBJ whole genome shotgun (WGS) entry which is preliminary data.</text>
</comment>
<dbReference type="InterPro" id="IPR050951">
    <property type="entry name" value="Retrovirus_Pol_polyprotein"/>
</dbReference>
<dbReference type="GO" id="GO:0003676">
    <property type="term" value="F:nucleic acid binding"/>
    <property type="evidence" value="ECO:0007669"/>
    <property type="project" value="InterPro"/>
</dbReference>
<dbReference type="EC" id="2.7.7.49" evidence="1"/>
<dbReference type="EMBL" id="JANEYF010003379">
    <property type="protein sequence ID" value="KAJ8936808.1"/>
    <property type="molecule type" value="Genomic_DNA"/>
</dbReference>
<dbReference type="Pfam" id="PF17921">
    <property type="entry name" value="Integrase_H2C2"/>
    <property type="match status" value="1"/>
</dbReference>
<name>A0AAV8XEF0_9CUCU</name>
<protein>
    <recommendedName>
        <fullName evidence="1">RNA-directed DNA polymerase</fullName>
        <ecNumber evidence="1">2.7.7.49</ecNumber>
    </recommendedName>
</protein>
<feature type="compositionally biased region" description="Basic and acidic residues" evidence="2">
    <location>
        <begin position="345"/>
        <end position="355"/>
    </location>
</feature>
<dbReference type="PANTHER" id="PTHR37984:SF5">
    <property type="entry name" value="PROTEIN NYNRIN-LIKE"/>
    <property type="match status" value="1"/>
</dbReference>
<dbReference type="PANTHER" id="PTHR37984">
    <property type="entry name" value="PROTEIN CBG26694"/>
    <property type="match status" value="1"/>
</dbReference>
<dbReference type="Proteomes" id="UP001162156">
    <property type="component" value="Unassembled WGS sequence"/>
</dbReference>
<dbReference type="InterPro" id="IPR001584">
    <property type="entry name" value="Integrase_cat-core"/>
</dbReference>
<dbReference type="GO" id="GO:0003964">
    <property type="term" value="F:RNA-directed DNA polymerase activity"/>
    <property type="evidence" value="ECO:0007669"/>
    <property type="project" value="UniProtKB-EC"/>
</dbReference>
<gene>
    <name evidence="4" type="ORF">NQ314_012162</name>
</gene>
<reference evidence="4" key="1">
    <citation type="journal article" date="2023" name="Insect Mol. Biol.">
        <title>Genome sequencing provides insights into the evolution of gene families encoding plant cell wall-degrading enzymes in longhorned beetles.</title>
        <authorList>
            <person name="Shin N.R."/>
            <person name="Okamura Y."/>
            <person name="Kirsch R."/>
            <person name="Pauchet Y."/>
        </authorList>
    </citation>
    <scope>NUCLEOTIDE SEQUENCE</scope>
    <source>
        <strain evidence="4">RBIC_L_NR</strain>
    </source>
</reference>
<proteinExistence type="predicted"/>
<evidence type="ECO:0000256" key="2">
    <source>
        <dbReference type="SAM" id="MobiDB-lite"/>
    </source>
</evidence>
<dbReference type="InterPro" id="IPR036397">
    <property type="entry name" value="RNaseH_sf"/>
</dbReference>
<dbReference type="PROSITE" id="PS50994">
    <property type="entry name" value="INTEGRASE"/>
    <property type="match status" value="1"/>
</dbReference>
<dbReference type="Gene3D" id="1.10.340.70">
    <property type="match status" value="1"/>
</dbReference>
<feature type="domain" description="Integrase catalytic" evidence="3">
    <location>
        <begin position="67"/>
        <end position="226"/>
    </location>
</feature>
<dbReference type="Gene3D" id="3.30.420.10">
    <property type="entry name" value="Ribonuclease H-like superfamily/Ribonuclease H"/>
    <property type="match status" value="1"/>
</dbReference>
<accession>A0AAV8XEF0</accession>
<sequence>MQQVIQWHHNNEDCSHPGRDETIRKIQQIYYWKSMAHQVGLYIKRCLTCAAVKTRQIQQEAPMQAHRPTGPFETTSIDILGPYPLTPRQNRYMIIVEDTFTKWVEAKPFHKVDINIILRYLEEEIISRYGTPRKIISDHGITFQSNAYLRYCARNHIEILYSAVEHQKANPVERRVQEFKKVLRSLMHEQRDETWDLYIQKALYVLRTRRNAATAETPSKALLGYELPLPTHWEIPLYDRERRRARHIPAAEIRNRQIEYQTRKYARPDQIPKVTFRPGDRVLTRKPISTKKQFGPSWTGPYVINRKISNEIYELDREGHMITLHVDQLRPVPPGNEPAQDSDSDSDHDPGPERE</sequence>
<evidence type="ECO:0000256" key="1">
    <source>
        <dbReference type="ARBA" id="ARBA00012493"/>
    </source>
</evidence>
<dbReference type="InterPro" id="IPR041588">
    <property type="entry name" value="Integrase_H2C2"/>
</dbReference>
<evidence type="ECO:0000313" key="5">
    <source>
        <dbReference type="Proteomes" id="UP001162156"/>
    </source>
</evidence>
<evidence type="ECO:0000259" key="3">
    <source>
        <dbReference type="PROSITE" id="PS50994"/>
    </source>
</evidence>
<organism evidence="4 5">
    <name type="scientific">Rhamnusium bicolor</name>
    <dbReference type="NCBI Taxonomy" id="1586634"/>
    <lineage>
        <taxon>Eukaryota</taxon>
        <taxon>Metazoa</taxon>
        <taxon>Ecdysozoa</taxon>
        <taxon>Arthropoda</taxon>
        <taxon>Hexapoda</taxon>
        <taxon>Insecta</taxon>
        <taxon>Pterygota</taxon>
        <taxon>Neoptera</taxon>
        <taxon>Endopterygota</taxon>
        <taxon>Coleoptera</taxon>
        <taxon>Polyphaga</taxon>
        <taxon>Cucujiformia</taxon>
        <taxon>Chrysomeloidea</taxon>
        <taxon>Cerambycidae</taxon>
        <taxon>Lepturinae</taxon>
        <taxon>Rhagiini</taxon>
        <taxon>Rhamnusium</taxon>
    </lineage>
</organism>
<dbReference type="AlphaFoldDB" id="A0AAV8XEF0"/>
<dbReference type="SUPFAM" id="SSF53098">
    <property type="entry name" value="Ribonuclease H-like"/>
    <property type="match status" value="1"/>
</dbReference>